<feature type="transmembrane region" description="Helical" evidence="1">
    <location>
        <begin position="314"/>
        <end position="335"/>
    </location>
</feature>
<feature type="transmembrane region" description="Helical" evidence="1">
    <location>
        <begin position="153"/>
        <end position="171"/>
    </location>
</feature>
<feature type="transmembrane region" description="Helical" evidence="1">
    <location>
        <begin position="244"/>
        <end position="266"/>
    </location>
</feature>
<feature type="transmembrane region" description="Helical" evidence="1">
    <location>
        <begin position="115"/>
        <end position="141"/>
    </location>
</feature>
<sequence length="461" mass="48035">MSSGLIQTVLLILVIAFIVYMTAKLRVNAFLVLLLAALIYGILSFVFTGTPPLLDVKKDNQTITGVINLITGGFGSTLTSIGIVIVLGTILGYFLEKTGAAIVMAETILKIVGSYNAPLAMAIAGYIVSIPVFCDSGFVILQALNRSLAEASGISLAVMGTALSMGLYSTHCLVPPTPGPVAAAGNIGVDLGIVILLGLLASIPATIAGWLYAVKVGKNIWIDPGHGRTFKELKQSFGQLPSPFMSFLPIVLPLILIALNSIASFPSNPFGTGFWKQLFVFLGNPNIALLIGVFIASTLTKWEKQVFDGWIGEAIKTSAIILVITAAGGSLGSVLRASGVGNFLGTELAKFRMGLFLPFVIAAAIKTAQGSSTVSLITTSSILAPMLPSLGYTTTPQKALVVLAIGAGSMIVSHANDSYFWVVANFSDMDVGQAYKLQTAGSLVTGIGAMIGVLILSLIFG</sequence>
<feature type="transmembrane region" description="Helical" evidence="1">
    <location>
        <begin position="66"/>
        <end position="95"/>
    </location>
</feature>
<dbReference type="PANTHER" id="PTHR30354">
    <property type="entry name" value="GNT FAMILY GLUCONATE TRANSPORTER"/>
    <property type="match status" value="1"/>
</dbReference>
<evidence type="ECO:0000313" key="2">
    <source>
        <dbReference type="EMBL" id="PMP68017.1"/>
    </source>
</evidence>
<feature type="transmembrane region" description="Helical" evidence="1">
    <location>
        <begin position="191"/>
        <end position="213"/>
    </location>
</feature>
<gene>
    <name evidence="2" type="ORF">C0189_02180</name>
</gene>
<proteinExistence type="predicted"/>
<name>A0A2J6WEX6_9BACT</name>
<keyword evidence="1" id="KW-1133">Transmembrane helix</keyword>
<protein>
    <submittedName>
        <fullName evidence="2">Gluconate transporter</fullName>
    </submittedName>
</protein>
<dbReference type="AlphaFoldDB" id="A0A2J6WEX6"/>
<reference evidence="2 3" key="1">
    <citation type="submission" date="2018-01" db="EMBL/GenBank/DDBJ databases">
        <title>Metagenomic assembled genomes from two thermal pools in the Uzon Caldera, Kamchatka, Russia.</title>
        <authorList>
            <person name="Wilkins L."/>
            <person name="Ettinger C."/>
        </authorList>
    </citation>
    <scope>NUCLEOTIDE SEQUENCE [LARGE SCALE GENOMIC DNA]</scope>
    <source>
        <strain evidence="2">ZAV-07</strain>
    </source>
</reference>
<feature type="transmembrane region" description="Helical" evidence="1">
    <location>
        <begin position="399"/>
        <end position="422"/>
    </location>
</feature>
<dbReference type="GO" id="GO:0015128">
    <property type="term" value="F:gluconate transmembrane transporter activity"/>
    <property type="evidence" value="ECO:0007669"/>
    <property type="project" value="InterPro"/>
</dbReference>
<dbReference type="PANTHER" id="PTHR30354:SF11">
    <property type="entry name" value="PERMEASE"/>
    <property type="match status" value="1"/>
</dbReference>
<dbReference type="InterPro" id="IPR003474">
    <property type="entry name" value="Glcn_transporter"/>
</dbReference>
<keyword evidence="1" id="KW-0472">Membrane</keyword>
<feature type="transmembrane region" description="Helical" evidence="1">
    <location>
        <begin position="442"/>
        <end position="460"/>
    </location>
</feature>
<feature type="transmembrane region" description="Helical" evidence="1">
    <location>
        <begin position="29"/>
        <end position="54"/>
    </location>
</feature>
<dbReference type="EMBL" id="PNIL01000030">
    <property type="protein sequence ID" value="PMP68017.1"/>
    <property type="molecule type" value="Genomic_DNA"/>
</dbReference>
<dbReference type="GO" id="GO:0005886">
    <property type="term" value="C:plasma membrane"/>
    <property type="evidence" value="ECO:0007669"/>
    <property type="project" value="TreeGrafter"/>
</dbReference>
<feature type="transmembrane region" description="Helical" evidence="1">
    <location>
        <begin position="278"/>
        <end position="302"/>
    </location>
</feature>
<accession>A0A2J6WEX6</accession>
<feature type="transmembrane region" description="Helical" evidence="1">
    <location>
        <begin position="5"/>
        <end position="23"/>
    </location>
</feature>
<dbReference type="Proteomes" id="UP000237040">
    <property type="component" value="Unassembled WGS sequence"/>
</dbReference>
<organism evidence="2 3">
    <name type="scientific">Caldisericum exile</name>
    <dbReference type="NCBI Taxonomy" id="693075"/>
    <lineage>
        <taxon>Bacteria</taxon>
        <taxon>Pseudomonadati</taxon>
        <taxon>Caldisericota/Cryosericota group</taxon>
        <taxon>Caldisericota</taxon>
        <taxon>Caldisericia</taxon>
        <taxon>Caldisericales</taxon>
        <taxon>Caldisericaceae</taxon>
        <taxon>Caldisericum</taxon>
    </lineage>
</organism>
<keyword evidence="1" id="KW-0812">Transmembrane</keyword>
<comment type="caution">
    <text evidence="2">The sequence shown here is derived from an EMBL/GenBank/DDBJ whole genome shotgun (WGS) entry which is preliminary data.</text>
</comment>
<evidence type="ECO:0000313" key="3">
    <source>
        <dbReference type="Proteomes" id="UP000237040"/>
    </source>
</evidence>
<dbReference type="Pfam" id="PF02447">
    <property type="entry name" value="GntP_permease"/>
    <property type="match status" value="1"/>
</dbReference>
<evidence type="ECO:0000256" key="1">
    <source>
        <dbReference type="SAM" id="Phobius"/>
    </source>
</evidence>